<evidence type="ECO:0000313" key="3">
    <source>
        <dbReference type="EMBL" id="CAB9507466.1"/>
    </source>
</evidence>
<dbReference type="InterPro" id="IPR013978">
    <property type="entry name" value="MEKHLA"/>
</dbReference>
<gene>
    <name evidence="3" type="ORF">SEMRO_307_G113370.1</name>
</gene>
<feature type="chain" id="PRO_5040311662" evidence="1">
    <location>
        <begin position="25"/>
        <end position="266"/>
    </location>
</feature>
<keyword evidence="4" id="KW-1185">Reference proteome</keyword>
<dbReference type="OrthoDB" id="10266517at2759"/>
<sequence length="266" mass="29716">MRAMAASIIRVIFVFISLVVSAVAFLHPTGISYRTIGYQAPIKYHVTKAFDEKIDNQLAQCQRGRLCCSGSVGGEVLTEEDDYSPENTGGCVKDIANHIRLLDQSFQQSSGQGIFDRINDMLWEEVASTANNNNLPAIENITTAEQLDQNKRFGILSHGIQEDPIYNYGNAAALELFDNTIEDLCQTPSRYSTVESLMDDREQLIQSINTFGHGTIRDATRRTTKEKLFVIATIWIWHVFDDNGTRIGLAALYDRAQVTDYTGPPL</sequence>
<organism evidence="3 4">
    <name type="scientific">Seminavis robusta</name>
    <dbReference type="NCBI Taxonomy" id="568900"/>
    <lineage>
        <taxon>Eukaryota</taxon>
        <taxon>Sar</taxon>
        <taxon>Stramenopiles</taxon>
        <taxon>Ochrophyta</taxon>
        <taxon>Bacillariophyta</taxon>
        <taxon>Bacillariophyceae</taxon>
        <taxon>Bacillariophycidae</taxon>
        <taxon>Naviculales</taxon>
        <taxon>Naviculaceae</taxon>
        <taxon>Seminavis</taxon>
    </lineage>
</organism>
<evidence type="ECO:0000256" key="1">
    <source>
        <dbReference type="SAM" id="SignalP"/>
    </source>
</evidence>
<reference evidence="3" key="1">
    <citation type="submission" date="2020-06" db="EMBL/GenBank/DDBJ databases">
        <authorList>
            <consortium name="Plant Systems Biology data submission"/>
        </authorList>
    </citation>
    <scope>NUCLEOTIDE SEQUENCE</scope>
    <source>
        <strain evidence="3">D6</strain>
    </source>
</reference>
<comment type="caution">
    <text evidence="3">The sequence shown here is derived from an EMBL/GenBank/DDBJ whole genome shotgun (WGS) entry which is preliminary data.</text>
</comment>
<feature type="domain" description="MEKHLA" evidence="2">
    <location>
        <begin position="98"/>
        <end position="255"/>
    </location>
</feature>
<dbReference type="Proteomes" id="UP001153069">
    <property type="component" value="Unassembled WGS sequence"/>
</dbReference>
<protein>
    <submittedName>
        <fullName evidence="3">MEKHLA domain-containing protein</fullName>
    </submittedName>
</protein>
<name>A0A9N8DV80_9STRA</name>
<proteinExistence type="predicted"/>
<accession>A0A9N8DV80</accession>
<dbReference type="AlphaFoldDB" id="A0A9N8DV80"/>
<evidence type="ECO:0000313" key="4">
    <source>
        <dbReference type="Proteomes" id="UP001153069"/>
    </source>
</evidence>
<feature type="signal peptide" evidence="1">
    <location>
        <begin position="1"/>
        <end position="24"/>
    </location>
</feature>
<dbReference type="EMBL" id="CAICTM010000306">
    <property type="protein sequence ID" value="CAB9507466.1"/>
    <property type="molecule type" value="Genomic_DNA"/>
</dbReference>
<keyword evidence="1" id="KW-0732">Signal</keyword>
<dbReference type="Pfam" id="PF08670">
    <property type="entry name" value="MEKHLA"/>
    <property type="match status" value="1"/>
</dbReference>
<evidence type="ECO:0000259" key="2">
    <source>
        <dbReference type="Pfam" id="PF08670"/>
    </source>
</evidence>